<comment type="caution">
    <text evidence="2">The sequence shown here is derived from an EMBL/GenBank/DDBJ whole genome shotgun (WGS) entry which is preliminary data.</text>
</comment>
<protein>
    <submittedName>
        <fullName evidence="2">Alanine-rich, phage-related, membrane protein</fullName>
    </submittedName>
</protein>
<feature type="transmembrane region" description="Helical" evidence="1">
    <location>
        <begin position="90"/>
        <end position="108"/>
    </location>
</feature>
<evidence type="ECO:0000313" key="2">
    <source>
        <dbReference type="EMBL" id="GCE40683.1"/>
    </source>
</evidence>
<feature type="transmembrane region" description="Helical" evidence="1">
    <location>
        <begin position="66"/>
        <end position="84"/>
    </location>
</feature>
<gene>
    <name evidence="2" type="ORF">Rhow_004326</name>
</gene>
<dbReference type="Proteomes" id="UP000287519">
    <property type="component" value="Unassembled WGS sequence"/>
</dbReference>
<sequence>MSMSSTRRGRPGRAVRSATVVSGLAGIQGALREAGESVADAAQRWRDPRERLLRKKRRARRRAKRYGIVSGSSATGAAGLALMAAPEWSMLMAGGGAVVFAVPALLAVSRYRKLDAVTLPPGLPARRVLPAPSSAAREPMERLVHNERALHGILGVLSRSGTISAEDIEDTRSTARSAAAALQAVALDITSMEDAAQGSRAAAAPLHRAIASAAGQLGDGVEQFEELVAAAAEVAVPGTASAVGELAYERAELVSATEKLAGLAAALGEIDDIVRRYR</sequence>
<keyword evidence="1" id="KW-0472">Membrane</keyword>
<dbReference type="AlphaFoldDB" id="A0A402CAT6"/>
<keyword evidence="3" id="KW-1185">Reference proteome</keyword>
<reference evidence="2 3" key="1">
    <citation type="submission" date="2018-11" db="EMBL/GenBank/DDBJ databases">
        <title>Microbial catabolism of amino acid.</title>
        <authorList>
            <person name="Hibi M."/>
            <person name="Ogawa J."/>
        </authorList>
    </citation>
    <scope>NUCLEOTIDE SEQUENCE [LARGE SCALE GENOMIC DNA]</scope>
    <source>
        <strain evidence="2 3">C31-06</strain>
    </source>
</reference>
<accession>A0A402CAT6</accession>
<keyword evidence="1" id="KW-1133">Transmembrane helix</keyword>
<evidence type="ECO:0000256" key="1">
    <source>
        <dbReference type="SAM" id="Phobius"/>
    </source>
</evidence>
<dbReference type="InterPro" id="IPR057952">
    <property type="entry name" value="Rv2743c-like"/>
</dbReference>
<dbReference type="Pfam" id="PF25587">
    <property type="entry name" value="Rv2743c"/>
    <property type="match status" value="1"/>
</dbReference>
<dbReference type="EMBL" id="BHYM01000037">
    <property type="protein sequence ID" value="GCE40683.1"/>
    <property type="molecule type" value="Genomic_DNA"/>
</dbReference>
<name>A0A402CAT6_RHOWR</name>
<organism evidence="2 3">
    <name type="scientific">Rhodococcus wratislaviensis</name>
    <name type="common">Tsukamurella wratislaviensis</name>
    <dbReference type="NCBI Taxonomy" id="44752"/>
    <lineage>
        <taxon>Bacteria</taxon>
        <taxon>Bacillati</taxon>
        <taxon>Actinomycetota</taxon>
        <taxon>Actinomycetes</taxon>
        <taxon>Mycobacteriales</taxon>
        <taxon>Nocardiaceae</taxon>
        <taxon>Rhodococcus</taxon>
    </lineage>
</organism>
<proteinExistence type="predicted"/>
<keyword evidence="1" id="KW-0812">Transmembrane</keyword>
<evidence type="ECO:0000313" key="3">
    <source>
        <dbReference type="Proteomes" id="UP000287519"/>
    </source>
</evidence>
<dbReference type="NCBIfam" id="NF047839">
    <property type="entry name" value="PspM_Rv2743c"/>
    <property type="match status" value="1"/>
</dbReference>